<organism evidence="1 3">
    <name type="scientific">Xenorhabdus ehlersii</name>
    <dbReference type="NCBI Taxonomy" id="290111"/>
    <lineage>
        <taxon>Bacteria</taxon>
        <taxon>Pseudomonadati</taxon>
        <taxon>Pseudomonadota</taxon>
        <taxon>Gammaproteobacteria</taxon>
        <taxon>Enterobacterales</taxon>
        <taxon>Morganellaceae</taxon>
        <taxon>Xenorhabdus</taxon>
    </lineage>
</organism>
<name>A0A2D0IP37_9GAMM</name>
<dbReference type="AlphaFoldDB" id="A0A2D0IP37"/>
<sequence length="34" mass="3765">MDQGSNETSIFLNAPCSVVIKLQEGRDAWSKNEP</sequence>
<evidence type="ECO:0000313" key="2">
    <source>
        <dbReference type="EMBL" id="RKE92780.1"/>
    </source>
</evidence>
<evidence type="ECO:0000313" key="3">
    <source>
        <dbReference type="Proteomes" id="UP000225605"/>
    </source>
</evidence>
<reference evidence="1 3" key="1">
    <citation type="journal article" date="2017" name="Nat. Microbiol.">
        <title>Natural product diversity associated with the nematode symbionts Photorhabdus and Xenorhabdus.</title>
        <authorList>
            <person name="Tobias N.J."/>
            <person name="Wolff H."/>
            <person name="Djahanschiri B."/>
            <person name="Grundmann F."/>
            <person name="Kronenwerth M."/>
            <person name="Shi Y.M."/>
            <person name="Simonyi S."/>
            <person name="Grun P."/>
            <person name="Shapiro-Ilan D."/>
            <person name="Pidot S.J."/>
            <person name="Stinear T.P."/>
            <person name="Ebersberger I."/>
            <person name="Bode H.B."/>
        </authorList>
    </citation>
    <scope>NUCLEOTIDE SEQUENCE [LARGE SCALE GENOMIC DNA]</scope>
    <source>
        <strain evidence="1 3">DSM 16337</strain>
    </source>
</reference>
<dbReference type="EMBL" id="RAQI01000001">
    <property type="protein sequence ID" value="RKE92780.1"/>
    <property type="molecule type" value="Genomic_DNA"/>
</dbReference>
<dbReference type="Proteomes" id="UP000283568">
    <property type="component" value="Unassembled WGS sequence"/>
</dbReference>
<gene>
    <name evidence="2" type="ORF">BDE27_0441</name>
    <name evidence="1" type="ORF">Xehl_02616</name>
</gene>
<evidence type="ECO:0000313" key="4">
    <source>
        <dbReference type="Proteomes" id="UP000283568"/>
    </source>
</evidence>
<evidence type="ECO:0000313" key="1">
    <source>
        <dbReference type="EMBL" id="PHM23616.1"/>
    </source>
</evidence>
<accession>A0A2D0IP37</accession>
<comment type="caution">
    <text evidence="1">The sequence shown here is derived from an EMBL/GenBank/DDBJ whole genome shotgun (WGS) entry which is preliminary data.</text>
</comment>
<proteinExistence type="predicted"/>
<keyword evidence="4" id="KW-1185">Reference proteome</keyword>
<dbReference type="Proteomes" id="UP000225605">
    <property type="component" value="Unassembled WGS sequence"/>
</dbReference>
<reference evidence="2 4" key="2">
    <citation type="submission" date="2018-09" db="EMBL/GenBank/DDBJ databases">
        <title>Genomic Encyclopedia of Archaeal and Bacterial Type Strains, Phase II (KMG-II): from individual species to whole genera.</title>
        <authorList>
            <person name="Goeker M."/>
        </authorList>
    </citation>
    <scope>NUCLEOTIDE SEQUENCE [LARGE SCALE GENOMIC DNA]</scope>
    <source>
        <strain evidence="2 4">DSM 16337</strain>
    </source>
</reference>
<protein>
    <submittedName>
        <fullName evidence="1">Uncharacterized protein</fullName>
    </submittedName>
</protein>
<dbReference type="EMBL" id="NIBT01000013">
    <property type="protein sequence ID" value="PHM23616.1"/>
    <property type="molecule type" value="Genomic_DNA"/>
</dbReference>